<dbReference type="Proteomes" id="UP000076925">
    <property type="component" value="Unassembled WGS sequence"/>
</dbReference>
<dbReference type="EMBL" id="ANNX02000052">
    <property type="protein sequence ID" value="KYC35283.1"/>
    <property type="molecule type" value="Genomic_DNA"/>
</dbReference>
<gene>
    <name evidence="1" type="ORF">WA1_09015</name>
</gene>
<proteinExistence type="predicted"/>
<dbReference type="AlphaFoldDB" id="A0A139WS87"/>
<protein>
    <recommendedName>
        <fullName evidence="3">Methyltransferase</fullName>
    </recommendedName>
</protein>
<accession>A0A139WS87</accession>
<dbReference type="Gene3D" id="3.40.50.150">
    <property type="entry name" value="Vaccinia Virus protein VP39"/>
    <property type="match status" value="1"/>
</dbReference>
<dbReference type="STRING" id="128403.WA1_09015"/>
<dbReference type="RefSeq" id="WP_017745392.1">
    <property type="nucleotide sequence ID" value="NZ_KQ976354.1"/>
</dbReference>
<dbReference type="SUPFAM" id="SSF53335">
    <property type="entry name" value="S-adenosyl-L-methionine-dependent methyltransferases"/>
    <property type="match status" value="1"/>
</dbReference>
<dbReference type="InterPro" id="IPR029063">
    <property type="entry name" value="SAM-dependent_MTases_sf"/>
</dbReference>
<comment type="caution">
    <text evidence="1">The sequence shown here is derived from an EMBL/GenBank/DDBJ whole genome shotgun (WGS) entry which is preliminary data.</text>
</comment>
<dbReference type="Pfam" id="PF04672">
    <property type="entry name" value="Methyltransf_19"/>
    <property type="match status" value="1"/>
</dbReference>
<sequence length="251" mass="28588">MEIPAVPNTARIIDYWLGGSHHFPLDVETAKRFESLYHDYPKIFWTLRDYIGRTARYIKSQGIDQFVVFGAGLPTCGNVHEAVPQAKVLYTDIDTENIQLGKEILADHPNADYTFCDAKNLDTLDKSVVAQVLEPLRRLGMVFVGVCAFIPDEILADMFDKLYDWAPTGSFLALDFDGKAWTQYPKVLELLDEMDAHLYTRNPTTIEPLLGRWQLTRHGILPVAAWQPELFAQPRETGEPVFMYGCIVYKN</sequence>
<name>A0A139WS87_9CYAN</name>
<dbReference type="OrthoDB" id="508954at2"/>
<dbReference type="InterPro" id="IPR006764">
    <property type="entry name" value="SAM_dep_MeTrfase_SAV2177_type"/>
</dbReference>
<evidence type="ECO:0000313" key="2">
    <source>
        <dbReference type="Proteomes" id="UP000076925"/>
    </source>
</evidence>
<reference evidence="1 2" key="1">
    <citation type="journal article" date="2013" name="Genome Biol. Evol.">
        <title>Genomes of Stigonematalean cyanobacteria (subsection V) and the evolution of oxygenic photosynthesis from prokaryotes to plastids.</title>
        <authorList>
            <person name="Dagan T."/>
            <person name="Roettger M."/>
            <person name="Stucken K."/>
            <person name="Landan G."/>
            <person name="Koch R."/>
            <person name="Major P."/>
            <person name="Gould S.B."/>
            <person name="Goremykin V.V."/>
            <person name="Rippka R."/>
            <person name="Tandeau de Marsac N."/>
            <person name="Gugger M."/>
            <person name="Lockhart P.J."/>
            <person name="Allen J.F."/>
            <person name="Brune I."/>
            <person name="Maus I."/>
            <person name="Puhler A."/>
            <person name="Martin W.F."/>
        </authorList>
    </citation>
    <scope>NUCLEOTIDE SEQUENCE [LARGE SCALE GENOMIC DNA]</scope>
    <source>
        <strain evidence="1 2">PCC 7110</strain>
    </source>
</reference>
<organism evidence="1 2">
    <name type="scientific">Scytonema hofmannii PCC 7110</name>
    <dbReference type="NCBI Taxonomy" id="128403"/>
    <lineage>
        <taxon>Bacteria</taxon>
        <taxon>Bacillati</taxon>
        <taxon>Cyanobacteriota</taxon>
        <taxon>Cyanophyceae</taxon>
        <taxon>Nostocales</taxon>
        <taxon>Scytonemataceae</taxon>
        <taxon>Scytonema</taxon>
    </lineage>
</organism>
<evidence type="ECO:0008006" key="3">
    <source>
        <dbReference type="Google" id="ProtNLM"/>
    </source>
</evidence>
<evidence type="ECO:0000313" key="1">
    <source>
        <dbReference type="EMBL" id="KYC35283.1"/>
    </source>
</evidence>
<keyword evidence="2" id="KW-1185">Reference proteome</keyword>